<dbReference type="RefSeq" id="WP_191146663.1">
    <property type="nucleotide sequence ID" value="NZ_CP061274.1"/>
</dbReference>
<dbReference type="AlphaFoldDB" id="A0A7L7YYX4"/>
<evidence type="ECO:0000256" key="1">
    <source>
        <dbReference type="SAM" id="MobiDB-lite"/>
    </source>
</evidence>
<feature type="compositionally biased region" description="Polar residues" evidence="1">
    <location>
        <begin position="20"/>
        <end position="36"/>
    </location>
</feature>
<evidence type="ECO:0000313" key="2">
    <source>
        <dbReference type="EMBL" id="QOD42639.1"/>
    </source>
</evidence>
<feature type="region of interest" description="Disordered" evidence="1">
    <location>
        <begin position="1"/>
        <end position="87"/>
    </location>
</feature>
<organism evidence="2 3">
    <name type="scientific">Clavibacter zhangzhiyongii</name>
    <dbReference type="NCBI Taxonomy" id="2768071"/>
    <lineage>
        <taxon>Bacteria</taxon>
        <taxon>Bacillati</taxon>
        <taxon>Actinomycetota</taxon>
        <taxon>Actinomycetes</taxon>
        <taxon>Micrococcales</taxon>
        <taxon>Microbacteriaceae</taxon>
        <taxon>Clavibacter</taxon>
    </lineage>
</organism>
<dbReference type="Proteomes" id="UP000516660">
    <property type="component" value="Chromosome"/>
</dbReference>
<dbReference type="EMBL" id="CP061274">
    <property type="protein sequence ID" value="QOD42639.1"/>
    <property type="molecule type" value="Genomic_DNA"/>
</dbReference>
<accession>A0A7L7YYX4</accession>
<keyword evidence="3" id="KW-1185">Reference proteome</keyword>
<reference evidence="2 3" key="1">
    <citation type="submission" date="2020-08" db="EMBL/GenBank/DDBJ databases">
        <title>Description of Clavibacter zhangzhiyonge sp. nov., a phytopathogenic actinobacterium isolated from barley seeds, causing leaf brown spot and decline.</title>
        <authorList>
            <person name="Tian Q."/>
            <person name="Chuan J."/>
            <person name="Zhao W."/>
            <person name="Li X."/>
        </authorList>
    </citation>
    <scope>NUCLEOTIDE SEQUENCE [LARGE SCALE GENOMIC DNA]</scope>
    <source>
        <strain evidence="2 3">DM1</strain>
    </source>
</reference>
<name>A0A7L7YYX4_9MICO</name>
<dbReference type="KEGG" id="czh:H9X71_08255"/>
<evidence type="ECO:0000313" key="3">
    <source>
        <dbReference type="Proteomes" id="UP000516660"/>
    </source>
</evidence>
<gene>
    <name evidence="2" type="ORF">H9X71_08255</name>
</gene>
<sequence length="87" mass="9534">MSLTMTTRLDGPASRPYPDPNSSGTTSTGTEVPSSNDPEPYERDDEDDACSQRHARQQLDIRKRLNSGGDEDSNHHEGHRLPNGCAP</sequence>
<protein>
    <submittedName>
        <fullName evidence="2">Uncharacterized protein</fullName>
    </submittedName>
</protein>
<proteinExistence type="predicted"/>